<dbReference type="AlphaFoldDB" id="A0A7I9Z9Y7"/>
<comment type="subunit">
    <text evidence="9">Component of the Sec protein translocase complex. Heterotrimer consisting of SecY, SecE and SecG subunits. The heterotrimers can form oligomers, although 1 heterotrimer is thought to be able to translocate proteins. Interacts with the ribosome. Interacts with SecDF, and other proteins may be involved. Interacts with SecA.</text>
</comment>
<gene>
    <name evidence="9 11" type="primary">secE</name>
    <name evidence="11" type="ORF">MTIM_36930</name>
</gene>
<dbReference type="GO" id="GO:0005886">
    <property type="term" value="C:plasma membrane"/>
    <property type="evidence" value="ECO:0007669"/>
    <property type="project" value="UniProtKB-SubCell"/>
</dbReference>
<dbReference type="GO" id="GO:0006605">
    <property type="term" value="P:protein targeting"/>
    <property type="evidence" value="ECO:0007669"/>
    <property type="project" value="UniProtKB-UniRule"/>
</dbReference>
<evidence type="ECO:0000256" key="6">
    <source>
        <dbReference type="ARBA" id="ARBA00022989"/>
    </source>
</evidence>
<feature type="compositionally biased region" description="Low complexity" evidence="10">
    <location>
        <begin position="35"/>
        <end position="54"/>
    </location>
</feature>
<evidence type="ECO:0000256" key="8">
    <source>
        <dbReference type="ARBA" id="ARBA00023136"/>
    </source>
</evidence>
<feature type="region of interest" description="Disordered" evidence="10">
    <location>
        <begin position="1"/>
        <end position="108"/>
    </location>
</feature>
<dbReference type="NCBIfam" id="TIGR00964">
    <property type="entry name" value="secE_bact"/>
    <property type="match status" value="1"/>
</dbReference>
<evidence type="ECO:0000256" key="3">
    <source>
        <dbReference type="ARBA" id="ARBA00022475"/>
    </source>
</evidence>
<keyword evidence="12" id="KW-1185">Reference proteome</keyword>
<dbReference type="PANTHER" id="PTHR33910:SF1">
    <property type="entry name" value="PROTEIN TRANSLOCASE SUBUNIT SECE"/>
    <property type="match status" value="1"/>
</dbReference>
<protein>
    <recommendedName>
        <fullName evidence="9">Protein translocase subunit SecE</fullName>
    </recommendedName>
</protein>
<organism evidence="11 12">
    <name type="scientific">Mycobacterium timonense</name>
    <dbReference type="NCBI Taxonomy" id="701043"/>
    <lineage>
        <taxon>Bacteria</taxon>
        <taxon>Bacillati</taxon>
        <taxon>Actinomycetota</taxon>
        <taxon>Actinomycetes</taxon>
        <taxon>Mycobacteriales</taxon>
        <taxon>Mycobacteriaceae</taxon>
        <taxon>Mycobacterium</taxon>
        <taxon>Mycobacterium avium complex (MAC)</taxon>
    </lineage>
</organism>
<dbReference type="GO" id="GO:0009306">
    <property type="term" value="P:protein secretion"/>
    <property type="evidence" value="ECO:0007669"/>
    <property type="project" value="UniProtKB-UniRule"/>
</dbReference>
<evidence type="ECO:0000313" key="11">
    <source>
        <dbReference type="EMBL" id="GFG97814.1"/>
    </source>
</evidence>
<evidence type="ECO:0000256" key="1">
    <source>
        <dbReference type="ARBA" id="ARBA00004370"/>
    </source>
</evidence>
<proteinExistence type="inferred from homology"/>
<evidence type="ECO:0000256" key="10">
    <source>
        <dbReference type="SAM" id="MobiDB-lite"/>
    </source>
</evidence>
<keyword evidence="3 9" id="KW-1003">Cell membrane</keyword>
<evidence type="ECO:0000313" key="12">
    <source>
        <dbReference type="Proteomes" id="UP000465301"/>
    </source>
</evidence>
<keyword evidence="4 9" id="KW-0812">Transmembrane</keyword>
<feature type="compositionally biased region" description="Basic residues" evidence="10">
    <location>
        <begin position="93"/>
        <end position="107"/>
    </location>
</feature>
<dbReference type="PROSITE" id="PS01067">
    <property type="entry name" value="SECE_SEC61G"/>
    <property type="match status" value="1"/>
</dbReference>
<keyword evidence="5 9" id="KW-0653">Protein transport</keyword>
<evidence type="ECO:0000256" key="9">
    <source>
        <dbReference type="HAMAP-Rule" id="MF_00422"/>
    </source>
</evidence>
<evidence type="ECO:0000256" key="5">
    <source>
        <dbReference type="ARBA" id="ARBA00022927"/>
    </source>
</evidence>
<keyword evidence="6 9" id="KW-1133">Transmembrane helix</keyword>
<keyword evidence="2 9" id="KW-0813">Transport</keyword>
<evidence type="ECO:0000256" key="7">
    <source>
        <dbReference type="ARBA" id="ARBA00023010"/>
    </source>
</evidence>
<reference evidence="11 12" key="1">
    <citation type="journal article" date="2019" name="Emerg. Microbes Infect.">
        <title>Comprehensive subspecies identification of 175 nontuberculous mycobacteria species based on 7547 genomic profiles.</title>
        <authorList>
            <person name="Matsumoto Y."/>
            <person name="Kinjo T."/>
            <person name="Motooka D."/>
            <person name="Nabeya D."/>
            <person name="Jung N."/>
            <person name="Uechi K."/>
            <person name="Horii T."/>
            <person name="Iida T."/>
            <person name="Fujita J."/>
            <person name="Nakamura S."/>
        </authorList>
    </citation>
    <scope>NUCLEOTIDE SEQUENCE [LARGE SCALE GENOMIC DNA]</scope>
    <source>
        <strain evidence="11 12">JCM 30726</strain>
    </source>
</reference>
<dbReference type="HAMAP" id="MF_00422">
    <property type="entry name" value="SecE"/>
    <property type="match status" value="1"/>
</dbReference>
<dbReference type="EMBL" id="BLLA01000001">
    <property type="protein sequence ID" value="GFG97814.1"/>
    <property type="molecule type" value="Genomic_DNA"/>
</dbReference>
<dbReference type="InterPro" id="IPR038379">
    <property type="entry name" value="SecE_sf"/>
</dbReference>
<feature type="compositionally biased region" description="Acidic residues" evidence="10">
    <location>
        <begin position="74"/>
        <end position="87"/>
    </location>
</feature>
<dbReference type="NCBIfam" id="NF005782">
    <property type="entry name" value="PRK07597.9-1"/>
    <property type="match status" value="1"/>
</dbReference>
<comment type="function">
    <text evidence="9">Essential subunit of the Sec protein translocation channel SecYEG. Clamps together the 2 halves of SecY. May contact the channel plug during translocation.</text>
</comment>
<comment type="similarity">
    <text evidence="9">Belongs to the SecE/SEC61-gamma family.</text>
</comment>
<dbReference type="GO" id="GO:0065002">
    <property type="term" value="P:intracellular protein transmembrane transport"/>
    <property type="evidence" value="ECO:0007669"/>
    <property type="project" value="UniProtKB-UniRule"/>
</dbReference>
<dbReference type="Proteomes" id="UP000465301">
    <property type="component" value="Unassembled WGS sequence"/>
</dbReference>
<comment type="subcellular location">
    <subcellularLocation>
        <location evidence="9">Cell membrane</location>
        <topology evidence="9">Single-pass membrane protein</topology>
    </subcellularLocation>
    <subcellularLocation>
        <location evidence="1">Membrane</location>
    </subcellularLocation>
</comment>
<sequence>MVDTGGCAATELGRLSGYQQTKERAVSDEGDVANDAASDGTDTTDGRASGGRTAVVTRPQRPTGKRSRQKAADAGEDADAESPDEIEASGKDKAKKGAKAKKAAKPKKSADSRANPFVFVYNYLKQVVAEMRKVIWPNRKQMLTYTSVVLAFLAFMVALVGLADFGLTKLVLLVFG</sequence>
<dbReference type="Gene3D" id="1.20.5.1030">
    <property type="entry name" value="Preprotein translocase secy subunit"/>
    <property type="match status" value="1"/>
</dbReference>
<dbReference type="InterPro" id="IPR005807">
    <property type="entry name" value="SecE_bac"/>
</dbReference>
<keyword evidence="8 9" id="KW-0472">Membrane</keyword>
<accession>A0A7I9Z9Y7</accession>
<name>A0A7I9Z9Y7_9MYCO</name>
<dbReference type="Pfam" id="PF00584">
    <property type="entry name" value="SecE"/>
    <property type="match status" value="1"/>
</dbReference>
<dbReference type="PANTHER" id="PTHR33910">
    <property type="entry name" value="PROTEIN TRANSLOCASE SUBUNIT SECE"/>
    <property type="match status" value="1"/>
</dbReference>
<dbReference type="GO" id="GO:0043952">
    <property type="term" value="P:protein transport by the Sec complex"/>
    <property type="evidence" value="ECO:0007669"/>
    <property type="project" value="UniProtKB-UniRule"/>
</dbReference>
<feature type="transmembrane region" description="Helical" evidence="9">
    <location>
        <begin position="142"/>
        <end position="163"/>
    </location>
</feature>
<comment type="caution">
    <text evidence="11">The sequence shown here is derived from an EMBL/GenBank/DDBJ whole genome shotgun (WGS) entry which is preliminary data.</text>
</comment>
<evidence type="ECO:0000256" key="2">
    <source>
        <dbReference type="ARBA" id="ARBA00022448"/>
    </source>
</evidence>
<dbReference type="InterPro" id="IPR001901">
    <property type="entry name" value="Translocase_SecE/Sec61-g"/>
</dbReference>
<dbReference type="GO" id="GO:0008320">
    <property type="term" value="F:protein transmembrane transporter activity"/>
    <property type="evidence" value="ECO:0007669"/>
    <property type="project" value="UniProtKB-UniRule"/>
</dbReference>
<evidence type="ECO:0000256" key="4">
    <source>
        <dbReference type="ARBA" id="ARBA00022692"/>
    </source>
</evidence>
<keyword evidence="7 9" id="KW-0811">Translocation</keyword>